<dbReference type="Pfam" id="PF00857">
    <property type="entry name" value="Isochorismatase"/>
    <property type="match status" value="1"/>
</dbReference>
<dbReference type="InterPro" id="IPR050993">
    <property type="entry name" value="Isochorismatase_domain"/>
</dbReference>
<reference evidence="5" key="1">
    <citation type="journal article" date="2011" name="Genome Biol.">
        <title>Comparative and functional genomics provide insights into the pathogenicity of dermatophytic fungi.</title>
        <authorList>
            <person name="Burmester A."/>
            <person name="Shelest E."/>
            <person name="Gloeckner G."/>
            <person name="Heddergott C."/>
            <person name="Schindler S."/>
            <person name="Staib P."/>
            <person name="Heidel A."/>
            <person name="Felder M."/>
            <person name="Petzold A."/>
            <person name="Szafranski K."/>
            <person name="Feuermann M."/>
            <person name="Pedruzzi I."/>
            <person name="Priebe S."/>
            <person name="Groth M."/>
            <person name="Winkler R."/>
            <person name="Li W."/>
            <person name="Kniemeyer O."/>
            <person name="Schroeckh V."/>
            <person name="Hertweck C."/>
            <person name="Hube B."/>
            <person name="White T.C."/>
            <person name="Platzer M."/>
            <person name="Guthke R."/>
            <person name="Heitman J."/>
            <person name="Woestemeyer J."/>
            <person name="Zipfel P.F."/>
            <person name="Monod M."/>
            <person name="Brakhage A.A."/>
        </authorList>
    </citation>
    <scope>NUCLEOTIDE SEQUENCE [LARGE SCALE GENOMIC DNA]</scope>
    <source>
        <strain evidence="5">HKI 0517</strain>
    </source>
</reference>
<dbReference type="RefSeq" id="XP_003018907.1">
    <property type="nucleotide sequence ID" value="XM_003018861.1"/>
</dbReference>
<gene>
    <name evidence="4" type="ORF">TRV_07076</name>
</gene>
<evidence type="ECO:0000256" key="2">
    <source>
        <dbReference type="SAM" id="SignalP"/>
    </source>
</evidence>
<feature type="domain" description="Isochorismatase-like" evidence="3">
    <location>
        <begin position="191"/>
        <end position="346"/>
    </location>
</feature>
<dbReference type="HOGENOM" id="CLU_712106_0_0_1"/>
<dbReference type="Proteomes" id="UP000008383">
    <property type="component" value="Unassembled WGS sequence"/>
</dbReference>
<protein>
    <recommendedName>
        <fullName evidence="3">Isochorismatase-like domain-containing protein</fullName>
    </recommendedName>
</protein>
<dbReference type="GeneID" id="9582064"/>
<dbReference type="InterPro" id="IPR036380">
    <property type="entry name" value="Isochorismatase-like_sf"/>
</dbReference>
<dbReference type="SUPFAM" id="SSF52499">
    <property type="entry name" value="Isochorismatase-like hydrolases"/>
    <property type="match status" value="1"/>
</dbReference>
<dbReference type="InterPro" id="IPR000868">
    <property type="entry name" value="Isochorismatase-like_dom"/>
</dbReference>
<dbReference type="AlphaFoldDB" id="D4DIR5"/>
<dbReference type="KEGG" id="tve:TRV_07076"/>
<proteinExistence type="inferred from homology"/>
<evidence type="ECO:0000259" key="3">
    <source>
        <dbReference type="Pfam" id="PF00857"/>
    </source>
</evidence>
<dbReference type="PANTHER" id="PTHR14119:SF3">
    <property type="entry name" value="ISOCHORISMATASE DOMAIN-CONTAINING PROTEIN 2"/>
    <property type="match status" value="1"/>
</dbReference>
<dbReference type="EMBL" id="ACYE01000410">
    <property type="protein sequence ID" value="EFE38262.1"/>
    <property type="molecule type" value="Genomic_DNA"/>
</dbReference>
<feature type="chain" id="PRO_5003055555" description="Isochorismatase-like domain-containing protein" evidence="2">
    <location>
        <begin position="18"/>
        <end position="388"/>
    </location>
</feature>
<name>D4DIR5_TRIVH</name>
<feature type="signal peptide" evidence="2">
    <location>
        <begin position="1"/>
        <end position="17"/>
    </location>
</feature>
<comment type="caution">
    <text evidence="4">The sequence shown here is derived from an EMBL/GenBank/DDBJ whole genome shotgun (WGS) entry which is preliminary data.</text>
</comment>
<evidence type="ECO:0000256" key="1">
    <source>
        <dbReference type="ARBA" id="ARBA00006336"/>
    </source>
</evidence>
<dbReference type="Gene3D" id="3.40.50.850">
    <property type="entry name" value="Isochorismatase-like"/>
    <property type="match status" value="1"/>
</dbReference>
<sequence>MVSLKLAAILLIPSAIAGVIKRQDDAEVLAFTGPQCDGTPDHPVSLDTCEERFIEDRSWVLTVYCVSPSSGEIESISVPSNIVCQTYDKLVHIVILNPMYITLRPLVVAHPQLRASPQPRAKTPAANMAIVSNTAALPGSCLRRNYSQPLSSLGLYTLPPWQTPEPPASVSIVLLLPLRLIRTDRLPGNPALFICDIQERFRTITYEFPKLVSTSLKLLRASKPLNIPIYVTTQNTARLGPTVAEFDEYLQQSNPNLRINCDKTLFSMITPEVKEKLPNATSEKPLDAIIVGLESHVCVTQTALDLLSLGHRVYIIADGVSSANAEERHVALARLRDAGAIVTTSESILFEIMGDSKIGVFREISGLVKETGKETKGALEAFCSASKI</sequence>
<evidence type="ECO:0000313" key="4">
    <source>
        <dbReference type="EMBL" id="EFE38262.1"/>
    </source>
</evidence>
<keyword evidence="5" id="KW-1185">Reference proteome</keyword>
<dbReference type="OrthoDB" id="269496at2759"/>
<dbReference type="PANTHER" id="PTHR14119">
    <property type="entry name" value="HYDROLASE"/>
    <property type="match status" value="1"/>
</dbReference>
<comment type="similarity">
    <text evidence="1">Belongs to the isochorismatase family.</text>
</comment>
<evidence type="ECO:0000313" key="5">
    <source>
        <dbReference type="Proteomes" id="UP000008383"/>
    </source>
</evidence>
<organism evidence="4 5">
    <name type="scientific">Trichophyton verrucosum (strain HKI 0517)</name>
    <dbReference type="NCBI Taxonomy" id="663202"/>
    <lineage>
        <taxon>Eukaryota</taxon>
        <taxon>Fungi</taxon>
        <taxon>Dikarya</taxon>
        <taxon>Ascomycota</taxon>
        <taxon>Pezizomycotina</taxon>
        <taxon>Eurotiomycetes</taxon>
        <taxon>Eurotiomycetidae</taxon>
        <taxon>Onygenales</taxon>
        <taxon>Arthrodermataceae</taxon>
        <taxon>Trichophyton</taxon>
    </lineage>
</organism>
<keyword evidence="2" id="KW-0732">Signal</keyword>
<accession>D4DIR5</accession>